<dbReference type="SUPFAM" id="SSF46689">
    <property type="entry name" value="Homeodomain-like"/>
    <property type="match status" value="1"/>
</dbReference>
<dbReference type="PROSITE" id="PS00676">
    <property type="entry name" value="SIGMA54_INTERACT_2"/>
    <property type="match status" value="1"/>
</dbReference>
<keyword evidence="4" id="KW-0238">DNA-binding</keyword>
<evidence type="ECO:0000259" key="8">
    <source>
        <dbReference type="PROSITE" id="PS50113"/>
    </source>
</evidence>
<evidence type="ECO:0000256" key="4">
    <source>
        <dbReference type="ARBA" id="ARBA00023125"/>
    </source>
</evidence>
<feature type="domain" description="PAC" evidence="8">
    <location>
        <begin position="425"/>
        <end position="477"/>
    </location>
</feature>
<proteinExistence type="predicted"/>
<dbReference type="InterPro" id="IPR027417">
    <property type="entry name" value="P-loop_NTPase"/>
</dbReference>
<dbReference type="Pfam" id="PF00158">
    <property type="entry name" value="Sigma54_activat"/>
    <property type="match status" value="1"/>
</dbReference>
<evidence type="ECO:0000259" key="6">
    <source>
        <dbReference type="PROSITE" id="PS50045"/>
    </source>
</evidence>
<dbReference type="STRING" id="1121409.SAMN02745124_01579"/>
<dbReference type="RefSeq" id="WP_084540533.1">
    <property type="nucleotide sequence ID" value="NZ_FQXS01000007.1"/>
</dbReference>
<evidence type="ECO:0000256" key="2">
    <source>
        <dbReference type="ARBA" id="ARBA00022840"/>
    </source>
</evidence>
<dbReference type="SMART" id="SM00091">
    <property type="entry name" value="PAS"/>
    <property type="match status" value="4"/>
</dbReference>
<dbReference type="InterPro" id="IPR025944">
    <property type="entry name" value="Sigma_54_int_dom_CS"/>
</dbReference>
<dbReference type="SMART" id="SM00382">
    <property type="entry name" value="AAA"/>
    <property type="match status" value="1"/>
</dbReference>
<feature type="domain" description="PAS" evidence="7">
    <location>
        <begin position="244"/>
        <end position="282"/>
    </location>
</feature>
<keyword evidence="2" id="KW-0067">ATP-binding</keyword>
<dbReference type="Pfam" id="PF25601">
    <property type="entry name" value="AAA_lid_14"/>
    <property type="match status" value="1"/>
</dbReference>
<dbReference type="InterPro" id="IPR002078">
    <property type="entry name" value="Sigma_54_int"/>
</dbReference>
<name>A0A1M5V8Y3_9BACT</name>
<feature type="domain" description="PAC" evidence="8">
    <location>
        <begin position="195"/>
        <end position="247"/>
    </location>
</feature>
<feature type="domain" description="PAS" evidence="7">
    <location>
        <begin position="352"/>
        <end position="404"/>
    </location>
</feature>
<evidence type="ECO:0000259" key="7">
    <source>
        <dbReference type="PROSITE" id="PS50112"/>
    </source>
</evidence>
<evidence type="ECO:0000256" key="5">
    <source>
        <dbReference type="ARBA" id="ARBA00023163"/>
    </source>
</evidence>
<reference evidence="9 10" key="1">
    <citation type="submission" date="2016-11" db="EMBL/GenBank/DDBJ databases">
        <authorList>
            <person name="Jaros S."/>
            <person name="Januszkiewicz K."/>
            <person name="Wedrychowicz H."/>
        </authorList>
    </citation>
    <scope>NUCLEOTIDE SEQUENCE [LARGE SCALE GENOMIC DNA]</scope>
    <source>
        <strain evidence="9 10">DSM 9705</strain>
    </source>
</reference>
<dbReference type="CDD" id="cd00009">
    <property type="entry name" value="AAA"/>
    <property type="match status" value="1"/>
</dbReference>
<evidence type="ECO:0000313" key="9">
    <source>
        <dbReference type="EMBL" id="SHH71598.1"/>
    </source>
</evidence>
<dbReference type="PROSITE" id="PS50113">
    <property type="entry name" value="PAC"/>
    <property type="match status" value="2"/>
</dbReference>
<dbReference type="PROSITE" id="PS50045">
    <property type="entry name" value="SIGMA54_INTERACT_4"/>
    <property type="match status" value="1"/>
</dbReference>
<sequence length="806" mass="89199">MESTLIKHPRLRLKGPDIGYLTVDTNLIVTSCNQQAAAIIGVDREDLLQAGLVEVIAADHRFRPLHEHLCKPLHKETDEQLLLADYHPGQKDGLEVRIIHMPARDGSLLGVYIGLIDRSTTVTTRTLALNSIADGVFTVDEDMKISSFNAAAELMTGWTQKEVLGRPCKVIFKSNICGHACAVASSIMKNCRIFHDRDVYMVRKDGTTFPASISASPLIDAENRIIGGVESFRDISETIKSDLIVNAVAEGVVTFDKHGVITSFNRGAHNITGWTETDVVGRPCDELFFAADGVSACPLIDKKGEPCNIIDQDGYVTDKDGYNLPISVSITPMLDADGQAIGCVQTFKDNTDALQNRLILDSIADGVFTVDRNWKITSFNLAAEIITGWEREDAIGSYCSDVFHSSICGKNCAVAESLYKGRPVTNRSITIIDADGKNKSISISASPLVDVVGNVIGGVETFRDLSVEETLRKQLMQRYTFDEIISKSPAMQRYFQILPDIATSDSTILILGESGTGKGVMAEAIVNASTRKDKPFVSVNCGAIPETLLESELFGYRSGAFTDARKDREGRFAAADGGTIFLDEIGDIPHSLQVKLLRVLEERVYEPLGANDSIKVDIRVIAATNRDLRKAVEEGTFRDDLYYRLNVVNINLPPLRERREDIPLLIDHFVDRFRAEKKKDIAGISDSVMSVLMHHGFPGNIRELENIIEYAFILCPGGFIQEHHLPESFHPEHTENGQSAIASLPGMTLEEIEKEAILGSLQRNKWRKMITCRELGISKDTLRRKIERYDLEQTMPTGRSLKNLML</sequence>
<accession>A0A1M5V8Y3</accession>
<dbReference type="NCBIfam" id="TIGR00229">
    <property type="entry name" value="sensory_box"/>
    <property type="match status" value="3"/>
</dbReference>
<dbReference type="Proteomes" id="UP000184139">
    <property type="component" value="Unassembled WGS sequence"/>
</dbReference>
<dbReference type="PROSITE" id="PS00688">
    <property type="entry name" value="SIGMA54_INTERACT_3"/>
    <property type="match status" value="1"/>
</dbReference>
<keyword evidence="3" id="KW-0805">Transcription regulation</keyword>
<dbReference type="Gene3D" id="1.10.10.60">
    <property type="entry name" value="Homeodomain-like"/>
    <property type="match status" value="1"/>
</dbReference>
<dbReference type="OrthoDB" id="5413348at2"/>
<dbReference type="PROSITE" id="PS00675">
    <property type="entry name" value="SIGMA54_INTERACT_1"/>
    <property type="match status" value="1"/>
</dbReference>
<dbReference type="Pfam" id="PF00989">
    <property type="entry name" value="PAS"/>
    <property type="match status" value="1"/>
</dbReference>
<dbReference type="Gene3D" id="1.10.8.60">
    <property type="match status" value="1"/>
</dbReference>
<dbReference type="InterPro" id="IPR013767">
    <property type="entry name" value="PAS_fold"/>
</dbReference>
<dbReference type="EMBL" id="FQXS01000007">
    <property type="protein sequence ID" value="SHH71598.1"/>
    <property type="molecule type" value="Genomic_DNA"/>
</dbReference>
<dbReference type="Gene3D" id="3.40.50.300">
    <property type="entry name" value="P-loop containing nucleotide triphosphate hydrolases"/>
    <property type="match status" value="1"/>
</dbReference>
<gene>
    <name evidence="9" type="ORF">SAMN02745124_01579</name>
</gene>
<dbReference type="AlphaFoldDB" id="A0A1M5V8Y3"/>
<dbReference type="Pfam" id="PF02954">
    <property type="entry name" value="HTH_8"/>
    <property type="match status" value="1"/>
</dbReference>
<keyword evidence="10" id="KW-1185">Reference proteome</keyword>
<feature type="domain" description="PAS" evidence="7">
    <location>
        <begin position="128"/>
        <end position="166"/>
    </location>
</feature>
<dbReference type="CDD" id="cd00130">
    <property type="entry name" value="PAS"/>
    <property type="match status" value="3"/>
</dbReference>
<dbReference type="PANTHER" id="PTHR32071">
    <property type="entry name" value="TRANSCRIPTIONAL REGULATORY PROTEIN"/>
    <property type="match status" value="1"/>
</dbReference>
<dbReference type="SMART" id="SM00086">
    <property type="entry name" value="PAC"/>
    <property type="match status" value="3"/>
</dbReference>
<protein>
    <submittedName>
        <fullName evidence="9">PAS domain S-box-containing protein</fullName>
    </submittedName>
</protein>
<dbReference type="InterPro" id="IPR003593">
    <property type="entry name" value="AAA+_ATPase"/>
</dbReference>
<dbReference type="GO" id="GO:0006355">
    <property type="term" value="P:regulation of DNA-templated transcription"/>
    <property type="evidence" value="ECO:0007669"/>
    <property type="project" value="InterPro"/>
</dbReference>
<keyword evidence="5" id="KW-0804">Transcription</keyword>
<dbReference type="InterPro" id="IPR000014">
    <property type="entry name" value="PAS"/>
</dbReference>
<dbReference type="InterPro" id="IPR025943">
    <property type="entry name" value="Sigma_54_int_dom_ATP-bd_2"/>
</dbReference>
<dbReference type="InterPro" id="IPR000700">
    <property type="entry name" value="PAS-assoc_C"/>
</dbReference>
<evidence type="ECO:0000256" key="3">
    <source>
        <dbReference type="ARBA" id="ARBA00023015"/>
    </source>
</evidence>
<dbReference type="InterPro" id="IPR009057">
    <property type="entry name" value="Homeodomain-like_sf"/>
</dbReference>
<feature type="domain" description="Sigma-54 factor interaction" evidence="6">
    <location>
        <begin position="484"/>
        <end position="713"/>
    </location>
</feature>
<dbReference type="FunFam" id="3.40.50.300:FF:000006">
    <property type="entry name" value="DNA-binding transcriptional regulator NtrC"/>
    <property type="match status" value="1"/>
</dbReference>
<organism evidence="9 10">
    <name type="scientific">Desulfofustis glycolicus DSM 9705</name>
    <dbReference type="NCBI Taxonomy" id="1121409"/>
    <lineage>
        <taxon>Bacteria</taxon>
        <taxon>Pseudomonadati</taxon>
        <taxon>Thermodesulfobacteriota</taxon>
        <taxon>Desulfobulbia</taxon>
        <taxon>Desulfobulbales</taxon>
        <taxon>Desulfocapsaceae</taxon>
        <taxon>Desulfofustis</taxon>
    </lineage>
</organism>
<dbReference type="GO" id="GO:0043565">
    <property type="term" value="F:sequence-specific DNA binding"/>
    <property type="evidence" value="ECO:0007669"/>
    <property type="project" value="InterPro"/>
</dbReference>
<dbReference type="InterPro" id="IPR002197">
    <property type="entry name" value="HTH_Fis"/>
</dbReference>
<dbReference type="InterPro" id="IPR058031">
    <property type="entry name" value="AAA_lid_NorR"/>
</dbReference>
<dbReference type="SUPFAM" id="SSF52540">
    <property type="entry name" value="P-loop containing nucleoside triphosphate hydrolases"/>
    <property type="match status" value="1"/>
</dbReference>
<dbReference type="SUPFAM" id="SSF55785">
    <property type="entry name" value="PYP-like sensor domain (PAS domain)"/>
    <property type="match status" value="4"/>
</dbReference>
<dbReference type="InterPro" id="IPR025662">
    <property type="entry name" value="Sigma_54_int_dom_ATP-bd_1"/>
</dbReference>
<keyword evidence="1" id="KW-0547">Nucleotide-binding</keyword>
<dbReference type="Gene3D" id="3.30.450.20">
    <property type="entry name" value="PAS domain"/>
    <property type="match status" value="4"/>
</dbReference>
<dbReference type="InterPro" id="IPR001610">
    <property type="entry name" value="PAC"/>
</dbReference>
<evidence type="ECO:0000256" key="1">
    <source>
        <dbReference type="ARBA" id="ARBA00022741"/>
    </source>
</evidence>
<dbReference type="InterPro" id="IPR035965">
    <property type="entry name" value="PAS-like_dom_sf"/>
</dbReference>
<evidence type="ECO:0000313" key="10">
    <source>
        <dbReference type="Proteomes" id="UP000184139"/>
    </source>
</evidence>
<dbReference type="PROSITE" id="PS50112">
    <property type="entry name" value="PAS"/>
    <property type="match status" value="3"/>
</dbReference>
<dbReference type="GO" id="GO:0005524">
    <property type="term" value="F:ATP binding"/>
    <property type="evidence" value="ECO:0007669"/>
    <property type="project" value="UniProtKB-KW"/>
</dbReference>
<dbReference type="Pfam" id="PF13426">
    <property type="entry name" value="PAS_9"/>
    <property type="match status" value="3"/>
</dbReference>